<dbReference type="PIRSF" id="PIRSF021774">
    <property type="entry name" value="UCP021774"/>
    <property type="match status" value="1"/>
</dbReference>
<feature type="domain" description="DUF302" evidence="1">
    <location>
        <begin position="35"/>
        <end position="97"/>
    </location>
</feature>
<dbReference type="RefSeq" id="WP_284222374.1">
    <property type="nucleotide sequence ID" value="NZ_BSOY01000028.1"/>
</dbReference>
<reference evidence="3" key="1">
    <citation type="journal article" date="2019" name="Int. J. Syst. Evol. Microbiol.">
        <title>The Global Catalogue of Microorganisms (GCM) 10K type strain sequencing project: providing services to taxonomists for standard genome sequencing and annotation.</title>
        <authorList>
            <consortium name="The Broad Institute Genomics Platform"/>
            <consortium name="The Broad Institute Genome Sequencing Center for Infectious Disease"/>
            <person name="Wu L."/>
            <person name="Ma J."/>
        </authorList>
    </citation>
    <scope>NUCLEOTIDE SEQUENCE [LARGE SCALE GENOMIC DNA]</scope>
    <source>
        <strain evidence="3">NBRC 110107</strain>
    </source>
</reference>
<evidence type="ECO:0000259" key="1">
    <source>
        <dbReference type="Pfam" id="PF03625"/>
    </source>
</evidence>
<dbReference type="PANTHER" id="PTHR38342">
    <property type="entry name" value="SLR5037 PROTEIN"/>
    <property type="match status" value="1"/>
</dbReference>
<dbReference type="PANTHER" id="PTHR38342:SF1">
    <property type="entry name" value="SLR5037 PROTEIN"/>
    <property type="match status" value="1"/>
</dbReference>
<protein>
    <recommendedName>
        <fullName evidence="1">DUF302 domain-containing protein</fullName>
    </recommendedName>
</protein>
<evidence type="ECO:0000313" key="3">
    <source>
        <dbReference type="Proteomes" id="UP001156921"/>
    </source>
</evidence>
<dbReference type="InterPro" id="IPR016796">
    <property type="entry name" value="UCP021774"/>
</dbReference>
<keyword evidence="3" id="KW-1185">Reference proteome</keyword>
<dbReference type="Gene3D" id="3.30.310.70">
    <property type="entry name" value="TT1751-like domain"/>
    <property type="match status" value="1"/>
</dbReference>
<proteinExistence type="predicted"/>
<accession>A0ABQ6BK98</accession>
<evidence type="ECO:0000313" key="2">
    <source>
        <dbReference type="EMBL" id="GLS01520.1"/>
    </source>
</evidence>
<dbReference type="InterPro" id="IPR035923">
    <property type="entry name" value="TT1751-like_sf"/>
</dbReference>
<gene>
    <name evidence="2" type="ORF">GCM10007859_15350</name>
</gene>
<comment type="caution">
    <text evidence="2">The sequence shown here is derived from an EMBL/GenBank/DDBJ whole genome shotgun (WGS) entry which is preliminary data.</text>
</comment>
<organism evidence="2 3">
    <name type="scientific">Brevundimonas denitrificans</name>
    <dbReference type="NCBI Taxonomy" id="1443434"/>
    <lineage>
        <taxon>Bacteria</taxon>
        <taxon>Pseudomonadati</taxon>
        <taxon>Pseudomonadota</taxon>
        <taxon>Alphaproteobacteria</taxon>
        <taxon>Caulobacterales</taxon>
        <taxon>Caulobacteraceae</taxon>
        <taxon>Brevundimonas</taxon>
    </lineage>
</organism>
<dbReference type="Proteomes" id="UP001156921">
    <property type="component" value="Unassembled WGS sequence"/>
</dbReference>
<dbReference type="CDD" id="cd14797">
    <property type="entry name" value="DUF302"/>
    <property type="match status" value="1"/>
</dbReference>
<dbReference type="EMBL" id="BSOY01000028">
    <property type="protein sequence ID" value="GLS01520.1"/>
    <property type="molecule type" value="Genomic_DNA"/>
</dbReference>
<dbReference type="SUPFAM" id="SSF103247">
    <property type="entry name" value="TT1751-like"/>
    <property type="match status" value="1"/>
</dbReference>
<dbReference type="InterPro" id="IPR005180">
    <property type="entry name" value="DUF302"/>
</dbReference>
<name>A0ABQ6BK98_9CAUL</name>
<dbReference type="Pfam" id="PF03625">
    <property type="entry name" value="DUF302"/>
    <property type="match status" value="1"/>
</dbReference>
<sequence length="127" mass="14038">MTYFHARTIEGDFETVLDRTRASLQEQGFGVLTEIDVQATLKAKIGEDFRPYRILGACNPVMAHEALKMEPHVGVMLPCNVVVQQVEDGVEVFAVDPAASMAAIENTELLQHARMVGERLNAAIDRI</sequence>